<dbReference type="Proteomes" id="UP000035037">
    <property type="component" value="Unassembled WGS sequence"/>
</dbReference>
<dbReference type="STRING" id="431041.FLM9_480"/>
<organism evidence="1 2">
    <name type="scientific">Candidatus Synechococcus spongiarum 15L</name>
    <dbReference type="NCBI Taxonomy" id="1608419"/>
    <lineage>
        <taxon>Bacteria</taxon>
        <taxon>Bacillati</taxon>
        <taxon>Cyanobacteriota</taxon>
        <taxon>Cyanophyceae</taxon>
        <taxon>Synechococcales</taxon>
        <taxon>Synechococcaceae</taxon>
        <taxon>Synechococcus</taxon>
    </lineage>
</organism>
<dbReference type="EMBL" id="JYFQ01000115">
    <property type="protein sequence ID" value="KKZ12222.1"/>
    <property type="molecule type" value="Genomic_DNA"/>
</dbReference>
<dbReference type="AlphaFoldDB" id="A0A0G8AUP1"/>
<evidence type="ECO:0000313" key="1">
    <source>
        <dbReference type="EMBL" id="KKZ12222.1"/>
    </source>
</evidence>
<protein>
    <submittedName>
        <fullName evidence="1">Uncharacterized protein</fullName>
    </submittedName>
</protein>
<proteinExistence type="predicted"/>
<name>A0A0G8AUP1_9SYNE</name>
<sequence>MPEGMRLRLSIALAGWPLIGINPGNGRAPHAVAAHERQVVVVRFCWEEACLRLPLRQRDQAAA</sequence>
<reference evidence="1 2" key="1">
    <citation type="submission" date="2015-02" db="EMBL/GenBank/DDBJ databases">
        <authorList>
            <person name="Slaby B."/>
            <person name="Hentschel U."/>
        </authorList>
    </citation>
    <scope>NUCLEOTIDE SEQUENCE [LARGE SCALE GENOMIC DNA]</scope>
    <source>
        <strain evidence="1">15L</strain>
    </source>
</reference>
<dbReference type="PATRIC" id="fig|1608419.3.peg.223"/>
<reference evidence="1 2" key="2">
    <citation type="submission" date="2015-05" db="EMBL/GenBank/DDBJ databases">
        <title>Lifestyle Evolution in Cyanobacterial Symbionts of Sponges.</title>
        <authorList>
            <person name="Burgsdorf I."/>
            <person name="Slaby B.M."/>
            <person name="Handley K.M."/>
            <person name="Haber M."/>
            <person name="Blom J."/>
            <person name="Marshall C.W."/>
            <person name="Gilbert J.A."/>
            <person name="Hentschel U."/>
            <person name="Steindler L."/>
        </authorList>
    </citation>
    <scope>NUCLEOTIDE SEQUENCE [LARGE SCALE GENOMIC DNA]</scope>
    <source>
        <strain evidence="1">15L</strain>
    </source>
</reference>
<evidence type="ECO:0000313" key="2">
    <source>
        <dbReference type="Proteomes" id="UP000035037"/>
    </source>
</evidence>
<gene>
    <name evidence="1" type="ORF">TQ37_05930</name>
</gene>
<comment type="caution">
    <text evidence="1">The sequence shown here is derived from an EMBL/GenBank/DDBJ whole genome shotgun (WGS) entry which is preliminary data.</text>
</comment>
<accession>A0A0G8AUP1</accession>